<dbReference type="EMBL" id="JADKCH010000003">
    <property type="protein sequence ID" value="MBK8572202.1"/>
    <property type="molecule type" value="Genomic_DNA"/>
</dbReference>
<evidence type="ECO:0000313" key="3">
    <source>
        <dbReference type="Proteomes" id="UP000709959"/>
    </source>
</evidence>
<comment type="caution">
    <text evidence="2">The sequence shown here is derived from an EMBL/GenBank/DDBJ whole genome shotgun (WGS) entry which is preliminary data.</text>
</comment>
<accession>A0A936F128</accession>
<protein>
    <submittedName>
        <fullName evidence="2">Uncharacterized protein</fullName>
    </submittedName>
</protein>
<sequence>MERHTPGQDRLAIANTLGETKTLSLSGPILKDKLWFAGSYFKTDHHRVTGATTVTSRTTGSGPAGTNLNGPGRPQRRLHGATKRSAARPS</sequence>
<dbReference type="AlphaFoldDB" id="A0A936F128"/>
<dbReference type="Proteomes" id="UP000709959">
    <property type="component" value="Unassembled WGS sequence"/>
</dbReference>
<feature type="region of interest" description="Disordered" evidence="1">
    <location>
        <begin position="51"/>
        <end position="90"/>
    </location>
</feature>
<name>A0A936F128_9BACT</name>
<organism evidence="2 3">
    <name type="scientific">Candidatus Geothrix odensensis</name>
    <dbReference type="NCBI Taxonomy" id="2954440"/>
    <lineage>
        <taxon>Bacteria</taxon>
        <taxon>Pseudomonadati</taxon>
        <taxon>Acidobacteriota</taxon>
        <taxon>Holophagae</taxon>
        <taxon>Holophagales</taxon>
        <taxon>Holophagaceae</taxon>
        <taxon>Geothrix</taxon>
    </lineage>
</organism>
<evidence type="ECO:0000256" key="1">
    <source>
        <dbReference type="SAM" id="MobiDB-lite"/>
    </source>
</evidence>
<evidence type="ECO:0000313" key="2">
    <source>
        <dbReference type="EMBL" id="MBK8572202.1"/>
    </source>
</evidence>
<gene>
    <name evidence="2" type="ORF">IPN91_06045</name>
</gene>
<feature type="compositionally biased region" description="Basic residues" evidence="1">
    <location>
        <begin position="74"/>
        <end position="90"/>
    </location>
</feature>
<reference evidence="2 3" key="1">
    <citation type="submission" date="2020-10" db="EMBL/GenBank/DDBJ databases">
        <title>Connecting structure to function with the recovery of over 1000 high-quality activated sludge metagenome-assembled genomes encoding full-length rRNA genes using long-read sequencing.</title>
        <authorList>
            <person name="Singleton C.M."/>
            <person name="Petriglieri F."/>
            <person name="Kristensen J.M."/>
            <person name="Kirkegaard R.H."/>
            <person name="Michaelsen T.Y."/>
            <person name="Andersen M.H."/>
            <person name="Karst S.M."/>
            <person name="Dueholm M.S."/>
            <person name="Nielsen P.H."/>
            <person name="Albertsen M."/>
        </authorList>
    </citation>
    <scope>NUCLEOTIDE SEQUENCE [LARGE SCALE GENOMIC DNA]</scope>
    <source>
        <strain evidence="2">OdNE_18-Q3-R46-58_MAXAC.008</strain>
    </source>
</reference>
<feature type="compositionally biased region" description="Low complexity" evidence="1">
    <location>
        <begin position="51"/>
        <end position="61"/>
    </location>
</feature>
<proteinExistence type="predicted"/>